<dbReference type="Proteomes" id="UP001139971">
    <property type="component" value="Unassembled WGS sequence"/>
</dbReference>
<keyword evidence="8" id="KW-1185">Reference proteome</keyword>
<sequence>MQRSLLSIGLTLTLAALLPAAAGAQTDPALETRIASEAAALRAERAAYPASFSAAYKAYPTLARGQLEALAWVQTRWSTPRYDKGDNHLDLPRAYGVMGLYRGEGFDDQVGRAARLLGVSAQAVIDDPRLNILGAAALLDAAKASAGKGASEAAVLAAYAGFAPAKESALQSFARESFAYDVLFALDRGVDDDGVRVPERAIEWEREFAPDALVRQKAPFVRLDAARDRVETSDYFVDPQTETLKPQVPAATESTDYGPALWVASPYHSTRSANASAVTIHTMQGSYSGSISWFQNNPNSVSAHYLVRSSDGQITQMVRENRAAHHVLSHNGYTLGIEHEGFVNNASWYTTAMYNASALLTRHFCSAWSINCATAYNGNASSGANVLPDSVRIKGHQHYSGNTHTDPGINWDWRRYYTLLNPGSGGTTRVFDTFEANEGHFTNSPTYSGSTVGIGADSASERICTTARNGSCSEQVKLVDDTATTAAWSVRFLSGGGAAGSNTSFSRDGQVGFWAYTGATGVTVAVGVDDSDGTEQSTYKTLPANTWTYVEWSLTDANQWNAWVGGNGAITAANVTLDAIWIDHANTAYTIYVYIDDVQWQSN</sequence>
<dbReference type="GO" id="GO:0009254">
    <property type="term" value="P:peptidoglycan turnover"/>
    <property type="evidence" value="ECO:0007669"/>
    <property type="project" value="TreeGrafter"/>
</dbReference>
<dbReference type="EC" id="3.5.1.28" evidence="2"/>
<organism evidence="7 8">
    <name type="scientific">Tahibacter soli</name>
    <dbReference type="NCBI Taxonomy" id="2983605"/>
    <lineage>
        <taxon>Bacteria</taxon>
        <taxon>Pseudomonadati</taxon>
        <taxon>Pseudomonadota</taxon>
        <taxon>Gammaproteobacteria</taxon>
        <taxon>Lysobacterales</taxon>
        <taxon>Rhodanobacteraceae</taxon>
        <taxon>Tahibacter</taxon>
    </lineage>
</organism>
<dbReference type="EMBL" id="JAOVZO020000017">
    <property type="protein sequence ID" value="MDC8013427.1"/>
    <property type="molecule type" value="Genomic_DNA"/>
</dbReference>
<evidence type="ECO:0000259" key="6">
    <source>
        <dbReference type="SMART" id="SM00644"/>
    </source>
</evidence>
<dbReference type="InterPro" id="IPR036505">
    <property type="entry name" value="Amidase/PGRP_sf"/>
</dbReference>
<accession>A0A9X3YKT7</accession>
<evidence type="ECO:0000256" key="3">
    <source>
        <dbReference type="ARBA" id="ARBA00022801"/>
    </source>
</evidence>
<dbReference type="PANTHER" id="PTHR30417">
    <property type="entry name" value="N-ACETYLMURAMOYL-L-ALANINE AMIDASE AMID"/>
    <property type="match status" value="1"/>
</dbReference>
<dbReference type="GO" id="GO:0008745">
    <property type="term" value="F:N-acetylmuramoyl-L-alanine amidase activity"/>
    <property type="evidence" value="ECO:0007669"/>
    <property type="project" value="UniProtKB-EC"/>
</dbReference>
<protein>
    <recommendedName>
        <fullName evidence="2">N-acetylmuramoyl-L-alanine amidase</fullName>
        <ecNumber evidence="2">3.5.1.28</ecNumber>
    </recommendedName>
</protein>
<evidence type="ECO:0000256" key="1">
    <source>
        <dbReference type="ARBA" id="ARBA00001561"/>
    </source>
</evidence>
<evidence type="ECO:0000313" key="8">
    <source>
        <dbReference type="Proteomes" id="UP001139971"/>
    </source>
</evidence>
<keyword evidence="4" id="KW-0961">Cell wall biogenesis/degradation</keyword>
<dbReference type="AlphaFoldDB" id="A0A9X3YKT7"/>
<evidence type="ECO:0000313" key="7">
    <source>
        <dbReference type="EMBL" id="MDC8013427.1"/>
    </source>
</evidence>
<evidence type="ECO:0000256" key="4">
    <source>
        <dbReference type="ARBA" id="ARBA00023316"/>
    </source>
</evidence>
<dbReference type="GO" id="GO:0009253">
    <property type="term" value="P:peptidoglycan catabolic process"/>
    <property type="evidence" value="ECO:0007669"/>
    <property type="project" value="InterPro"/>
</dbReference>
<dbReference type="Gene3D" id="3.40.80.10">
    <property type="entry name" value="Peptidoglycan recognition protein-like"/>
    <property type="match status" value="1"/>
</dbReference>
<dbReference type="InterPro" id="IPR002502">
    <property type="entry name" value="Amidase_domain"/>
</dbReference>
<proteinExistence type="predicted"/>
<dbReference type="SUPFAM" id="SSF55846">
    <property type="entry name" value="N-acetylmuramoyl-L-alanine amidase-like"/>
    <property type="match status" value="1"/>
</dbReference>
<comment type="catalytic activity">
    <reaction evidence="1">
        <text>Hydrolyzes the link between N-acetylmuramoyl residues and L-amino acid residues in certain cell-wall glycopeptides.</text>
        <dbReference type="EC" id="3.5.1.28"/>
    </reaction>
</comment>
<keyword evidence="5" id="KW-0732">Signal</keyword>
<keyword evidence="3" id="KW-0378">Hydrolase</keyword>
<gene>
    <name evidence="7" type="ORF">OD750_012855</name>
</gene>
<dbReference type="SMART" id="SM00644">
    <property type="entry name" value="Ami_2"/>
    <property type="match status" value="1"/>
</dbReference>
<dbReference type="CDD" id="cd06583">
    <property type="entry name" value="PGRP"/>
    <property type="match status" value="1"/>
</dbReference>
<feature type="domain" description="N-acetylmuramoyl-L-alanine amidase" evidence="6">
    <location>
        <begin position="265"/>
        <end position="408"/>
    </location>
</feature>
<feature type="signal peptide" evidence="5">
    <location>
        <begin position="1"/>
        <end position="24"/>
    </location>
</feature>
<dbReference type="InterPro" id="IPR051206">
    <property type="entry name" value="NAMLAA_amidase_2"/>
</dbReference>
<comment type="caution">
    <text evidence="7">The sequence shown here is derived from an EMBL/GenBank/DDBJ whole genome shotgun (WGS) entry which is preliminary data.</text>
</comment>
<evidence type="ECO:0000256" key="5">
    <source>
        <dbReference type="SAM" id="SignalP"/>
    </source>
</evidence>
<dbReference type="Pfam" id="PF01510">
    <property type="entry name" value="Amidase_2"/>
    <property type="match status" value="1"/>
</dbReference>
<name>A0A9X3YKT7_9GAMM</name>
<dbReference type="PANTHER" id="PTHR30417:SF1">
    <property type="entry name" value="N-ACETYLMURAMOYL-L-ALANINE AMIDASE AMID"/>
    <property type="match status" value="1"/>
</dbReference>
<feature type="chain" id="PRO_5040957512" description="N-acetylmuramoyl-L-alanine amidase" evidence="5">
    <location>
        <begin position="25"/>
        <end position="603"/>
    </location>
</feature>
<dbReference type="RefSeq" id="WP_263545634.1">
    <property type="nucleotide sequence ID" value="NZ_JAOVZO020000017.1"/>
</dbReference>
<evidence type="ECO:0000256" key="2">
    <source>
        <dbReference type="ARBA" id="ARBA00011901"/>
    </source>
</evidence>
<dbReference type="GO" id="GO:0071555">
    <property type="term" value="P:cell wall organization"/>
    <property type="evidence" value="ECO:0007669"/>
    <property type="project" value="UniProtKB-KW"/>
</dbReference>
<reference evidence="7" key="1">
    <citation type="submission" date="2023-02" db="EMBL/GenBank/DDBJ databases">
        <title>Tahibacter soli sp. nov. isolated from soil.</title>
        <authorList>
            <person name="Baek J.H."/>
            <person name="Lee J.K."/>
            <person name="Choi D.G."/>
            <person name="Jeon C.O."/>
        </authorList>
    </citation>
    <scope>NUCLEOTIDE SEQUENCE</scope>
    <source>
        <strain evidence="7">BL</strain>
    </source>
</reference>